<evidence type="ECO:0000256" key="5">
    <source>
        <dbReference type="ARBA" id="ARBA00022692"/>
    </source>
</evidence>
<evidence type="ECO:0000313" key="13">
    <source>
        <dbReference type="EMBL" id="KAJ7636251.1"/>
    </source>
</evidence>
<dbReference type="AlphaFoldDB" id="A0AAD7C0T2"/>
<feature type="region of interest" description="Disordered" evidence="10">
    <location>
        <begin position="174"/>
        <end position="323"/>
    </location>
</feature>
<evidence type="ECO:0000256" key="4">
    <source>
        <dbReference type="ARBA" id="ARBA00022475"/>
    </source>
</evidence>
<dbReference type="InterPro" id="IPR036028">
    <property type="entry name" value="SH3-like_dom_sf"/>
</dbReference>
<dbReference type="SUPFAM" id="SSF50044">
    <property type="entry name" value="SH3-domain"/>
    <property type="match status" value="1"/>
</dbReference>
<feature type="transmembrane region" description="Helical" evidence="11">
    <location>
        <begin position="104"/>
        <end position="126"/>
    </location>
</feature>
<reference evidence="13" key="1">
    <citation type="submission" date="2023-03" db="EMBL/GenBank/DDBJ databases">
        <title>Massive genome expansion in bonnet fungi (Mycena s.s.) driven by repeated elements and novel gene families across ecological guilds.</title>
        <authorList>
            <consortium name="Lawrence Berkeley National Laboratory"/>
            <person name="Harder C.B."/>
            <person name="Miyauchi S."/>
            <person name="Viragh M."/>
            <person name="Kuo A."/>
            <person name="Thoen E."/>
            <person name="Andreopoulos B."/>
            <person name="Lu D."/>
            <person name="Skrede I."/>
            <person name="Drula E."/>
            <person name="Henrissat B."/>
            <person name="Morin E."/>
            <person name="Kohler A."/>
            <person name="Barry K."/>
            <person name="LaButti K."/>
            <person name="Morin E."/>
            <person name="Salamov A."/>
            <person name="Lipzen A."/>
            <person name="Mereny Z."/>
            <person name="Hegedus B."/>
            <person name="Baldrian P."/>
            <person name="Stursova M."/>
            <person name="Weitz H."/>
            <person name="Taylor A."/>
            <person name="Grigoriev I.V."/>
            <person name="Nagy L.G."/>
            <person name="Martin F."/>
            <person name="Kauserud H."/>
        </authorList>
    </citation>
    <scope>NUCLEOTIDE SEQUENCE</scope>
    <source>
        <strain evidence="13">9284</strain>
    </source>
</reference>
<keyword evidence="7" id="KW-0346">Stress response</keyword>
<evidence type="ECO:0000256" key="3">
    <source>
        <dbReference type="ARBA" id="ARBA00022443"/>
    </source>
</evidence>
<comment type="subcellular location">
    <subcellularLocation>
        <location evidence="1">Cell membrane</location>
        <topology evidence="1">Multi-pass membrane protein</topology>
    </subcellularLocation>
</comment>
<feature type="compositionally biased region" description="Polar residues" evidence="10">
    <location>
        <begin position="230"/>
        <end position="241"/>
    </location>
</feature>
<dbReference type="GO" id="GO:0005886">
    <property type="term" value="C:plasma membrane"/>
    <property type="evidence" value="ECO:0007669"/>
    <property type="project" value="UniProtKB-SubCell"/>
</dbReference>
<evidence type="ECO:0000256" key="10">
    <source>
        <dbReference type="SAM" id="MobiDB-lite"/>
    </source>
</evidence>
<evidence type="ECO:0000256" key="9">
    <source>
        <dbReference type="PROSITE-ProRule" id="PRU00192"/>
    </source>
</evidence>
<feature type="transmembrane region" description="Helical" evidence="11">
    <location>
        <begin position="12"/>
        <end position="33"/>
    </location>
</feature>
<dbReference type="PROSITE" id="PS50002">
    <property type="entry name" value="SH3"/>
    <property type="match status" value="1"/>
</dbReference>
<dbReference type="InterPro" id="IPR035522">
    <property type="entry name" value="Sho1_SH3"/>
</dbReference>
<evidence type="ECO:0000256" key="2">
    <source>
        <dbReference type="ARBA" id="ARBA00009739"/>
    </source>
</evidence>
<feature type="transmembrane region" description="Helical" evidence="11">
    <location>
        <begin position="79"/>
        <end position="98"/>
    </location>
</feature>
<dbReference type="EMBL" id="JARKIF010000006">
    <property type="protein sequence ID" value="KAJ7636251.1"/>
    <property type="molecule type" value="Genomic_DNA"/>
</dbReference>
<organism evidence="13 14">
    <name type="scientific">Roridomyces roridus</name>
    <dbReference type="NCBI Taxonomy" id="1738132"/>
    <lineage>
        <taxon>Eukaryota</taxon>
        <taxon>Fungi</taxon>
        <taxon>Dikarya</taxon>
        <taxon>Basidiomycota</taxon>
        <taxon>Agaricomycotina</taxon>
        <taxon>Agaricomycetes</taxon>
        <taxon>Agaricomycetidae</taxon>
        <taxon>Agaricales</taxon>
        <taxon>Marasmiineae</taxon>
        <taxon>Mycenaceae</taxon>
        <taxon>Roridomyces</taxon>
    </lineage>
</organism>
<feature type="domain" description="SH3" evidence="12">
    <location>
        <begin position="325"/>
        <end position="386"/>
    </location>
</feature>
<feature type="compositionally biased region" description="Low complexity" evidence="10">
    <location>
        <begin position="200"/>
        <end position="215"/>
    </location>
</feature>
<dbReference type="Pfam" id="PF00018">
    <property type="entry name" value="SH3_1"/>
    <property type="match status" value="1"/>
</dbReference>
<feature type="transmembrane region" description="Helical" evidence="11">
    <location>
        <begin position="45"/>
        <end position="67"/>
    </location>
</feature>
<dbReference type="SMART" id="SM00326">
    <property type="entry name" value="SH3"/>
    <property type="match status" value="1"/>
</dbReference>
<keyword evidence="4" id="KW-1003">Cell membrane</keyword>
<dbReference type="Gene3D" id="2.30.30.40">
    <property type="entry name" value="SH3 Domains"/>
    <property type="match status" value="1"/>
</dbReference>
<protein>
    <recommendedName>
        <fullName evidence="12">SH3 domain-containing protein</fullName>
    </recommendedName>
</protein>
<keyword evidence="8 11" id="KW-0472">Membrane</keyword>
<evidence type="ECO:0000256" key="11">
    <source>
        <dbReference type="SAM" id="Phobius"/>
    </source>
</evidence>
<name>A0AAD7C0T2_9AGAR</name>
<evidence type="ECO:0000313" key="14">
    <source>
        <dbReference type="Proteomes" id="UP001221142"/>
    </source>
</evidence>
<comment type="similarity">
    <text evidence="2">Belongs to the SHO1 family.</text>
</comment>
<proteinExistence type="inferred from homology"/>
<evidence type="ECO:0000256" key="6">
    <source>
        <dbReference type="ARBA" id="ARBA00022989"/>
    </source>
</evidence>
<dbReference type="CDD" id="cd11855">
    <property type="entry name" value="SH3_Sho1p"/>
    <property type="match status" value="1"/>
</dbReference>
<accession>A0AAD7C0T2</accession>
<evidence type="ECO:0000259" key="12">
    <source>
        <dbReference type="PROSITE" id="PS50002"/>
    </source>
</evidence>
<keyword evidence="6 11" id="KW-1133">Transmembrane helix</keyword>
<gene>
    <name evidence="13" type="ORF">FB45DRAFT_1055722</name>
</gene>
<sequence>MAPRLNFAPFRTHYFFLLTTVLAIVAWFIAFISQSVSTAQFGNKFVGVLWFAVFLQAFLTVGVILAIATDSVQTVRIQIAAFAVMATVFAVQGVQQGIFSNEPAVFMTGAGYLLLSMVDIFWVLYFTSEEGSWTMSLFNHLGTGGLAPPIPLHRMGTRTSNFSVEKKPRQSFALGTGVGSDDIYAPQEGGPGKRSSTSPSLSRRGTGLSRSNTGGARSIGSRKSVAGSVHSVNLDQEQGATATPDDVPPVPELPRPKSVTAPTRAPTPASPIALSSEPRSSRPQSMSPAPKGPRLPSPVVGSPESTTALVDHSAGIVDDENDDGQPIIRARALHAYRGSPDDPNELWFAKNEILEIEDQEGKWWRAIKQDGTQGIVPSNYLVLLPTL</sequence>
<dbReference type="InterPro" id="IPR001452">
    <property type="entry name" value="SH3_domain"/>
</dbReference>
<comment type="caution">
    <text evidence="13">The sequence shown here is derived from an EMBL/GenBank/DDBJ whole genome shotgun (WGS) entry which is preliminary data.</text>
</comment>
<keyword evidence="5 11" id="KW-0812">Transmembrane</keyword>
<keyword evidence="14" id="KW-1185">Reference proteome</keyword>
<evidence type="ECO:0000256" key="7">
    <source>
        <dbReference type="ARBA" id="ARBA00023016"/>
    </source>
</evidence>
<keyword evidence="3 9" id="KW-0728">SH3 domain</keyword>
<dbReference type="Proteomes" id="UP001221142">
    <property type="component" value="Unassembled WGS sequence"/>
</dbReference>
<feature type="compositionally biased region" description="Polar residues" evidence="10">
    <location>
        <begin position="277"/>
        <end position="287"/>
    </location>
</feature>
<evidence type="ECO:0000256" key="8">
    <source>
        <dbReference type="ARBA" id="ARBA00023136"/>
    </source>
</evidence>
<evidence type="ECO:0000256" key="1">
    <source>
        <dbReference type="ARBA" id="ARBA00004651"/>
    </source>
</evidence>